<evidence type="ECO:0008006" key="3">
    <source>
        <dbReference type="Google" id="ProtNLM"/>
    </source>
</evidence>
<sequence length="324" mass="35730">MTAAAVAAAGGRLTDRDRRILALLDEHFTFTTSQLALLAGFGSVITAQHRLAALHARGVLHRDRPFRPGGGSFEWHWMLGPIGARIVAAERGVSPIKPAKVATRWRKLFHGWRWDELHAQHAWFCALIAAVRGEPGTGGELVAWRSPWRVSRTWKATTDGYGVWRYPDGRELAFVLLLDDPPRVGVTELRDRLTSLPDPAIPFTRRDGYGEDTVTLVWCATLRREQIIRHAITTHLGGSTGMPIALACAEYTEPAPAGLHDRVWLPLGSLRRASGRLTLSEITDAVPVTAPTAGEPEPADYWTEVADDDDVILYDDTDDGRQVA</sequence>
<keyword evidence="2" id="KW-1185">Reference proteome</keyword>
<name>A0A318LWR8_9PSEU</name>
<evidence type="ECO:0000313" key="2">
    <source>
        <dbReference type="Proteomes" id="UP000247892"/>
    </source>
</evidence>
<dbReference type="Proteomes" id="UP000247892">
    <property type="component" value="Unassembled WGS sequence"/>
</dbReference>
<proteinExistence type="predicted"/>
<accession>A0A318LWR8</accession>
<dbReference type="Pfam" id="PF13814">
    <property type="entry name" value="Replic_Relax"/>
    <property type="match status" value="1"/>
</dbReference>
<dbReference type="InterPro" id="IPR025855">
    <property type="entry name" value="Replic_Relax"/>
</dbReference>
<dbReference type="AlphaFoldDB" id="A0A318LWR8"/>
<organism evidence="1 2">
    <name type="scientific">Prauserella flavalba</name>
    <dbReference type="NCBI Taxonomy" id="1477506"/>
    <lineage>
        <taxon>Bacteria</taxon>
        <taxon>Bacillati</taxon>
        <taxon>Actinomycetota</taxon>
        <taxon>Actinomycetes</taxon>
        <taxon>Pseudonocardiales</taxon>
        <taxon>Pseudonocardiaceae</taxon>
        <taxon>Prauserella</taxon>
    </lineage>
</organism>
<evidence type="ECO:0000313" key="1">
    <source>
        <dbReference type="EMBL" id="PXY38241.1"/>
    </source>
</evidence>
<gene>
    <name evidence="1" type="ORF">BA062_00290</name>
</gene>
<dbReference type="EMBL" id="MASU01000001">
    <property type="protein sequence ID" value="PXY38241.1"/>
    <property type="molecule type" value="Genomic_DNA"/>
</dbReference>
<reference evidence="1 2" key="1">
    <citation type="submission" date="2016-07" db="EMBL/GenBank/DDBJ databases">
        <title>Draft genome sequence of Prauserella sp. YIM 121212, isolated from alkaline soil.</title>
        <authorList>
            <person name="Ruckert C."/>
            <person name="Albersmeier A."/>
            <person name="Jiang C.-L."/>
            <person name="Jiang Y."/>
            <person name="Kalinowski J."/>
            <person name="Schneider O."/>
            <person name="Winkler A."/>
            <person name="Zotchev S.B."/>
        </authorList>
    </citation>
    <scope>NUCLEOTIDE SEQUENCE [LARGE SCALE GENOMIC DNA]</scope>
    <source>
        <strain evidence="1 2">YIM 121212</strain>
    </source>
</reference>
<comment type="caution">
    <text evidence="1">The sequence shown here is derived from an EMBL/GenBank/DDBJ whole genome shotgun (WGS) entry which is preliminary data.</text>
</comment>
<protein>
    <recommendedName>
        <fullName evidence="3">Replication-relaxation</fullName>
    </recommendedName>
</protein>